<keyword evidence="1" id="KW-0472">Membrane</keyword>
<organism evidence="2 3">
    <name type="scientific">Kibdelosporangium lantanae</name>
    <dbReference type="NCBI Taxonomy" id="1497396"/>
    <lineage>
        <taxon>Bacteria</taxon>
        <taxon>Bacillati</taxon>
        <taxon>Actinomycetota</taxon>
        <taxon>Actinomycetes</taxon>
        <taxon>Pseudonocardiales</taxon>
        <taxon>Pseudonocardiaceae</taxon>
        <taxon>Kibdelosporangium</taxon>
    </lineage>
</organism>
<feature type="transmembrane region" description="Helical" evidence="1">
    <location>
        <begin position="83"/>
        <end position="100"/>
    </location>
</feature>
<name>A0ABW3MK97_9PSEU</name>
<evidence type="ECO:0000313" key="2">
    <source>
        <dbReference type="EMBL" id="MFD1049865.1"/>
    </source>
</evidence>
<proteinExistence type="predicted"/>
<gene>
    <name evidence="2" type="ORF">ACFQ1S_32195</name>
</gene>
<feature type="transmembrane region" description="Helical" evidence="1">
    <location>
        <begin position="48"/>
        <end position="71"/>
    </location>
</feature>
<keyword evidence="1" id="KW-0812">Transmembrane</keyword>
<sequence>MIGLLDVPVTVVGVDYGHIPSLVLLATITGGTGLVAVVAAIRRNRYALGVLLTLVTLATGYVTSLTGYLGLTGVTIGRVTVEFGTLLGAVIGAGIAVRVVRWTR</sequence>
<protein>
    <submittedName>
        <fullName evidence="2">Uncharacterized protein</fullName>
    </submittedName>
</protein>
<reference evidence="3" key="1">
    <citation type="journal article" date="2019" name="Int. J. Syst. Evol. Microbiol.">
        <title>The Global Catalogue of Microorganisms (GCM) 10K type strain sequencing project: providing services to taxonomists for standard genome sequencing and annotation.</title>
        <authorList>
            <consortium name="The Broad Institute Genomics Platform"/>
            <consortium name="The Broad Institute Genome Sequencing Center for Infectious Disease"/>
            <person name="Wu L."/>
            <person name="Ma J."/>
        </authorList>
    </citation>
    <scope>NUCLEOTIDE SEQUENCE [LARGE SCALE GENOMIC DNA]</scope>
    <source>
        <strain evidence="3">JCM 31486</strain>
    </source>
</reference>
<keyword evidence="1" id="KW-1133">Transmembrane helix</keyword>
<evidence type="ECO:0000256" key="1">
    <source>
        <dbReference type="SAM" id="Phobius"/>
    </source>
</evidence>
<accession>A0ABW3MK97</accession>
<keyword evidence="3" id="KW-1185">Reference proteome</keyword>
<feature type="transmembrane region" description="Helical" evidence="1">
    <location>
        <begin position="20"/>
        <end position="41"/>
    </location>
</feature>
<comment type="caution">
    <text evidence="2">The sequence shown here is derived from an EMBL/GenBank/DDBJ whole genome shotgun (WGS) entry which is preliminary data.</text>
</comment>
<evidence type="ECO:0000313" key="3">
    <source>
        <dbReference type="Proteomes" id="UP001597045"/>
    </source>
</evidence>
<dbReference type="Proteomes" id="UP001597045">
    <property type="component" value="Unassembled WGS sequence"/>
</dbReference>
<dbReference type="EMBL" id="JBHTIS010002450">
    <property type="protein sequence ID" value="MFD1049865.1"/>
    <property type="molecule type" value="Genomic_DNA"/>
</dbReference>